<keyword evidence="3" id="KW-0238">DNA-binding</keyword>
<evidence type="ECO:0000256" key="3">
    <source>
        <dbReference type="ARBA" id="ARBA00023125"/>
    </source>
</evidence>
<dbReference type="SMART" id="SM00906">
    <property type="entry name" value="Fungal_trans"/>
    <property type="match status" value="1"/>
</dbReference>
<keyword evidence="7" id="KW-0812">Transmembrane</keyword>
<keyword evidence="2" id="KW-0805">Transcription regulation</keyword>
<evidence type="ECO:0000313" key="10">
    <source>
        <dbReference type="Proteomes" id="UP000008066"/>
    </source>
</evidence>
<feature type="region of interest" description="Disordered" evidence="6">
    <location>
        <begin position="1"/>
        <end position="26"/>
    </location>
</feature>
<comment type="subcellular location">
    <subcellularLocation>
        <location evidence="1">Nucleus</location>
    </subcellularLocation>
</comment>
<dbReference type="GO" id="GO:0003677">
    <property type="term" value="F:DNA binding"/>
    <property type="evidence" value="ECO:0007669"/>
    <property type="project" value="UniProtKB-KW"/>
</dbReference>
<keyword evidence="7" id="KW-1133">Transmembrane helix</keyword>
<name>G0S8R3_CHATD</name>
<dbReference type="EMBL" id="GL988042">
    <property type="protein sequence ID" value="EGS20266.1"/>
    <property type="molecule type" value="Genomic_DNA"/>
</dbReference>
<evidence type="ECO:0000256" key="7">
    <source>
        <dbReference type="SAM" id="Phobius"/>
    </source>
</evidence>
<keyword evidence="10" id="KW-1185">Reference proteome</keyword>
<evidence type="ECO:0000256" key="6">
    <source>
        <dbReference type="SAM" id="MobiDB-lite"/>
    </source>
</evidence>
<dbReference type="InterPro" id="IPR050987">
    <property type="entry name" value="AtrR-like"/>
</dbReference>
<evidence type="ECO:0000256" key="4">
    <source>
        <dbReference type="ARBA" id="ARBA00023163"/>
    </source>
</evidence>
<evidence type="ECO:0000259" key="8">
    <source>
        <dbReference type="SMART" id="SM00906"/>
    </source>
</evidence>
<keyword evidence="5" id="KW-0539">Nucleus</keyword>
<keyword evidence="7" id="KW-0472">Membrane</keyword>
<dbReference type="AlphaFoldDB" id="G0S8R3"/>
<dbReference type="GO" id="GO:0008270">
    <property type="term" value="F:zinc ion binding"/>
    <property type="evidence" value="ECO:0007669"/>
    <property type="project" value="InterPro"/>
</dbReference>
<keyword evidence="4" id="KW-0804">Transcription</keyword>
<dbReference type="OMA" id="CSHHNIP"/>
<dbReference type="Pfam" id="PF04082">
    <property type="entry name" value="Fungal_trans"/>
    <property type="match status" value="1"/>
</dbReference>
<evidence type="ECO:0000256" key="2">
    <source>
        <dbReference type="ARBA" id="ARBA00023015"/>
    </source>
</evidence>
<dbReference type="GO" id="GO:0003700">
    <property type="term" value="F:DNA-binding transcription factor activity"/>
    <property type="evidence" value="ECO:0007669"/>
    <property type="project" value="InterPro"/>
</dbReference>
<dbReference type="OrthoDB" id="4116913at2759"/>
<organism evidence="10">
    <name type="scientific">Chaetomium thermophilum (strain DSM 1495 / CBS 144.50 / IMI 039719)</name>
    <name type="common">Thermochaetoides thermophila</name>
    <dbReference type="NCBI Taxonomy" id="759272"/>
    <lineage>
        <taxon>Eukaryota</taxon>
        <taxon>Fungi</taxon>
        <taxon>Dikarya</taxon>
        <taxon>Ascomycota</taxon>
        <taxon>Pezizomycotina</taxon>
        <taxon>Sordariomycetes</taxon>
        <taxon>Sordariomycetidae</taxon>
        <taxon>Sordariales</taxon>
        <taxon>Chaetomiaceae</taxon>
        <taxon>Thermochaetoides</taxon>
    </lineage>
</organism>
<feature type="domain" description="Xylanolytic transcriptional activator regulatory" evidence="8">
    <location>
        <begin position="224"/>
        <end position="302"/>
    </location>
</feature>
<proteinExistence type="predicted"/>
<accession>G0S8R3</accession>
<dbReference type="HOGENOM" id="CLU_010813_1_1_1"/>
<dbReference type="PANTHER" id="PTHR46910:SF37">
    <property type="entry name" value="ZN(II)2CYS6 TRANSCRIPTION FACTOR (EUROFUNG)"/>
    <property type="match status" value="1"/>
</dbReference>
<dbReference type="STRING" id="759272.G0S8R3"/>
<feature type="transmembrane region" description="Helical" evidence="7">
    <location>
        <begin position="464"/>
        <end position="485"/>
    </location>
</feature>
<dbReference type="CDD" id="cd12148">
    <property type="entry name" value="fungal_TF_MHR"/>
    <property type="match status" value="1"/>
</dbReference>
<dbReference type="PANTHER" id="PTHR46910">
    <property type="entry name" value="TRANSCRIPTION FACTOR PDR1"/>
    <property type="match status" value="1"/>
</dbReference>
<evidence type="ECO:0000256" key="1">
    <source>
        <dbReference type="ARBA" id="ARBA00004123"/>
    </source>
</evidence>
<dbReference type="eggNOG" id="ENOG502QZJZ">
    <property type="taxonomic scope" value="Eukaryota"/>
</dbReference>
<dbReference type="RefSeq" id="XP_006694415.1">
    <property type="nucleotide sequence ID" value="XM_006694352.1"/>
</dbReference>
<dbReference type="KEGG" id="cthr:CTHT_0040050"/>
<dbReference type="GO" id="GO:0006351">
    <property type="term" value="P:DNA-templated transcription"/>
    <property type="evidence" value="ECO:0007669"/>
    <property type="project" value="InterPro"/>
</dbReference>
<dbReference type="Proteomes" id="UP000008066">
    <property type="component" value="Unassembled WGS sequence"/>
</dbReference>
<evidence type="ECO:0000313" key="9">
    <source>
        <dbReference type="EMBL" id="EGS20266.1"/>
    </source>
</evidence>
<dbReference type="GeneID" id="18258043"/>
<evidence type="ECO:0000256" key="5">
    <source>
        <dbReference type="ARBA" id="ARBA00023242"/>
    </source>
</evidence>
<dbReference type="InterPro" id="IPR007219">
    <property type="entry name" value="XnlR_reg_dom"/>
</dbReference>
<protein>
    <recommendedName>
        <fullName evidence="8">Xylanolytic transcriptional activator regulatory domain-containing protein</fullName>
    </recommendedName>
</protein>
<gene>
    <name evidence="9" type="ORF">CTHT_0040050</name>
</gene>
<reference evidence="9 10" key="1">
    <citation type="journal article" date="2011" name="Cell">
        <title>Insight into structure and assembly of the nuclear pore complex by utilizing the genome of a eukaryotic thermophile.</title>
        <authorList>
            <person name="Amlacher S."/>
            <person name="Sarges P."/>
            <person name="Flemming D."/>
            <person name="van Noort V."/>
            <person name="Kunze R."/>
            <person name="Devos D.P."/>
            <person name="Arumugam M."/>
            <person name="Bork P."/>
            <person name="Hurt E."/>
        </authorList>
    </citation>
    <scope>NUCLEOTIDE SEQUENCE [LARGE SCALE GENOMIC DNA]</scope>
    <source>
        <strain evidence="10">DSM 1495 / CBS 144.50 / IMI 039719</strain>
    </source>
</reference>
<sequence length="555" mass="62882">MECTWNRPISTKRRKRNAVVAPPPPRGRPAPLLGRLHFAGRHLGEISLHNGMPFLSWEGRMWIASRTGDPAPFKAVCEAAESILQRHHLHPSMLCGTAAQPNLDLPDRKAIEEALCMYSATPFKRIWPVIDAVLFQQTIEVAYNPQTACLQEWATAKACIFAFLALLAIHHKYPPSLPILDGEECAVKAQCLLAQVLQETTLVGLQTCFLLALYHLMLGQLQKAAVYNSLACRMLFTLGGHTIVVPLPKSPPSLDWRYDNQLRKMFWMLYSCDKEISLRTGQPPSINDDDCDLTLPHGYVEAKYLEEDMQEADAALLNDTAVPLFPGDLRLDMLKSKTYQLLYSARALRKSDAELIRDIRELDDELEAWRLAVPPTFRPWLSLRHDQPTSMSELRHMERVMVYVEYHRLIAAIHAATGRCSSWSTDKPFEMPEGVGSSMALAVEASRSTLFFIKAIVQNLMGEVFWMAVIYPISAVWTIFCNIIYNPMHAHVDGDLELLNWVPQLIQDMRKRRLARDEMVHMRMIDDFVAELARLAGEAVKKARRDHRSASSASS</sequence>
<dbReference type="GO" id="GO:0005634">
    <property type="term" value="C:nucleus"/>
    <property type="evidence" value="ECO:0007669"/>
    <property type="project" value="UniProtKB-SubCell"/>
</dbReference>